<evidence type="ECO:0000313" key="2">
    <source>
        <dbReference type="Proteomes" id="UP001208570"/>
    </source>
</evidence>
<proteinExistence type="predicted"/>
<gene>
    <name evidence="1" type="ORF">LSH36_40g19045</name>
</gene>
<dbReference type="Proteomes" id="UP001208570">
    <property type="component" value="Unassembled WGS sequence"/>
</dbReference>
<reference evidence="1" key="1">
    <citation type="journal article" date="2023" name="Mol. Biol. Evol.">
        <title>Third-Generation Sequencing Reveals the Adaptive Role of the Epigenome in Three Deep-Sea Polychaetes.</title>
        <authorList>
            <person name="Perez M."/>
            <person name="Aroh O."/>
            <person name="Sun Y."/>
            <person name="Lan Y."/>
            <person name="Juniper S.K."/>
            <person name="Young C.R."/>
            <person name="Angers B."/>
            <person name="Qian P.Y."/>
        </authorList>
    </citation>
    <scope>NUCLEOTIDE SEQUENCE</scope>
    <source>
        <strain evidence="1">P08H-3</strain>
    </source>
</reference>
<keyword evidence="2" id="KW-1185">Reference proteome</keyword>
<organism evidence="1 2">
    <name type="scientific">Paralvinella palmiformis</name>
    <dbReference type="NCBI Taxonomy" id="53620"/>
    <lineage>
        <taxon>Eukaryota</taxon>
        <taxon>Metazoa</taxon>
        <taxon>Spiralia</taxon>
        <taxon>Lophotrochozoa</taxon>
        <taxon>Annelida</taxon>
        <taxon>Polychaeta</taxon>
        <taxon>Sedentaria</taxon>
        <taxon>Canalipalpata</taxon>
        <taxon>Terebellida</taxon>
        <taxon>Terebelliformia</taxon>
        <taxon>Alvinellidae</taxon>
        <taxon>Paralvinella</taxon>
    </lineage>
</organism>
<sequence>MFKFRPVLWERGWDIWWLHLPIRKSWPDLFAEAKIVKDQKIVIFISDKLTIELVDNDAFTMEGMGKRHQSIITCIRESLFQFYRQIQLFRMRFLRCVKLYIYIYIYIYI</sequence>
<evidence type="ECO:0000313" key="1">
    <source>
        <dbReference type="EMBL" id="KAK2166329.1"/>
    </source>
</evidence>
<accession>A0AAD9NGI8</accession>
<name>A0AAD9NGI8_9ANNE</name>
<dbReference type="EMBL" id="JAODUP010000040">
    <property type="protein sequence ID" value="KAK2166329.1"/>
    <property type="molecule type" value="Genomic_DNA"/>
</dbReference>
<comment type="caution">
    <text evidence="1">The sequence shown here is derived from an EMBL/GenBank/DDBJ whole genome shotgun (WGS) entry which is preliminary data.</text>
</comment>
<protein>
    <submittedName>
        <fullName evidence="1">Uncharacterized protein</fullName>
    </submittedName>
</protein>
<dbReference type="AlphaFoldDB" id="A0AAD9NGI8"/>